<sequence length="162" mass="18184">MKGEIHGNIRTLALKLFNPDLEIEAHLEGEPEIQEEEDPHPEMQPEIQEGGSTEDQKTTPKRKESTEEKQTEGTTTETKPPKAPYMEKKEDGHKKDEGPGLEGNQLHVVVFRNLLVWLDSYRSCLTAIAEVAWPIGEDDGGVGCRNMPSTAPSMPSLWIRMH</sequence>
<reference evidence="1 2" key="2">
    <citation type="journal article" date="2022" name="Mol. Ecol. Resour.">
        <title>The genomes of chicory, endive, great burdock and yacon provide insights into Asteraceae paleo-polyploidization history and plant inulin production.</title>
        <authorList>
            <person name="Fan W."/>
            <person name="Wang S."/>
            <person name="Wang H."/>
            <person name="Wang A."/>
            <person name="Jiang F."/>
            <person name="Liu H."/>
            <person name="Zhao H."/>
            <person name="Xu D."/>
            <person name="Zhang Y."/>
        </authorList>
    </citation>
    <scope>NUCLEOTIDE SEQUENCE [LARGE SCALE GENOMIC DNA]</scope>
    <source>
        <strain evidence="2">cv. Punajuju</strain>
        <tissue evidence="1">Leaves</tissue>
    </source>
</reference>
<evidence type="ECO:0000313" key="2">
    <source>
        <dbReference type="Proteomes" id="UP001055811"/>
    </source>
</evidence>
<comment type="caution">
    <text evidence="1">The sequence shown here is derived from an EMBL/GenBank/DDBJ whole genome shotgun (WGS) entry which is preliminary data.</text>
</comment>
<accession>A0ACB9H325</accession>
<protein>
    <submittedName>
        <fullName evidence="1">Uncharacterized protein</fullName>
    </submittedName>
</protein>
<evidence type="ECO:0000313" key="1">
    <source>
        <dbReference type="EMBL" id="KAI3789947.1"/>
    </source>
</evidence>
<organism evidence="1 2">
    <name type="scientific">Cichorium intybus</name>
    <name type="common">Chicory</name>
    <dbReference type="NCBI Taxonomy" id="13427"/>
    <lineage>
        <taxon>Eukaryota</taxon>
        <taxon>Viridiplantae</taxon>
        <taxon>Streptophyta</taxon>
        <taxon>Embryophyta</taxon>
        <taxon>Tracheophyta</taxon>
        <taxon>Spermatophyta</taxon>
        <taxon>Magnoliopsida</taxon>
        <taxon>eudicotyledons</taxon>
        <taxon>Gunneridae</taxon>
        <taxon>Pentapetalae</taxon>
        <taxon>asterids</taxon>
        <taxon>campanulids</taxon>
        <taxon>Asterales</taxon>
        <taxon>Asteraceae</taxon>
        <taxon>Cichorioideae</taxon>
        <taxon>Cichorieae</taxon>
        <taxon>Cichoriinae</taxon>
        <taxon>Cichorium</taxon>
    </lineage>
</organism>
<dbReference type="EMBL" id="CM042009">
    <property type="protein sequence ID" value="KAI3789947.1"/>
    <property type="molecule type" value="Genomic_DNA"/>
</dbReference>
<dbReference type="Proteomes" id="UP001055811">
    <property type="component" value="Linkage Group LG01"/>
</dbReference>
<reference evidence="2" key="1">
    <citation type="journal article" date="2022" name="Mol. Ecol. Resour.">
        <title>The genomes of chicory, endive, great burdock and yacon provide insights into Asteraceae palaeo-polyploidization history and plant inulin production.</title>
        <authorList>
            <person name="Fan W."/>
            <person name="Wang S."/>
            <person name="Wang H."/>
            <person name="Wang A."/>
            <person name="Jiang F."/>
            <person name="Liu H."/>
            <person name="Zhao H."/>
            <person name="Xu D."/>
            <person name="Zhang Y."/>
        </authorList>
    </citation>
    <scope>NUCLEOTIDE SEQUENCE [LARGE SCALE GENOMIC DNA]</scope>
    <source>
        <strain evidence="2">cv. Punajuju</strain>
    </source>
</reference>
<name>A0ACB9H325_CICIN</name>
<proteinExistence type="predicted"/>
<keyword evidence="2" id="KW-1185">Reference proteome</keyword>
<gene>
    <name evidence="1" type="ORF">L2E82_02754</name>
</gene>